<dbReference type="Proteomes" id="UP000010077">
    <property type="component" value="Chromosome"/>
</dbReference>
<evidence type="ECO:0000313" key="5">
    <source>
        <dbReference type="Proteomes" id="UP000010077"/>
    </source>
</evidence>
<dbReference type="InterPro" id="IPR040452">
    <property type="entry name" value="SfsA_C"/>
</dbReference>
<dbReference type="PANTHER" id="PTHR30545">
    <property type="entry name" value="SUGAR FERMENTATION STIMULATION PROTEIN A"/>
    <property type="match status" value="1"/>
</dbReference>
<dbReference type="PATRIC" id="fig|1193729.4.peg.694"/>
<dbReference type="EMBL" id="CP003539">
    <property type="protein sequence ID" value="AFX99502.1"/>
    <property type="molecule type" value="Genomic_DNA"/>
</dbReference>
<dbReference type="HOGENOM" id="CLU_052299_2_0_5"/>
<dbReference type="STRING" id="1193729.A1OE_1329"/>
<gene>
    <name evidence="1 4" type="primary">sfsA</name>
    <name evidence="4" type="ORF">A1OE_1329</name>
</gene>
<feature type="domain" description="Sugar fermentation stimulation protein C-terminal" evidence="2">
    <location>
        <begin position="91"/>
        <end position="232"/>
    </location>
</feature>
<dbReference type="CDD" id="cd22359">
    <property type="entry name" value="SfsA-like_bacterial"/>
    <property type="match status" value="1"/>
</dbReference>
<comment type="similarity">
    <text evidence="1">Belongs to the SfsA family.</text>
</comment>
<dbReference type="NCBIfam" id="TIGR00230">
    <property type="entry name" value="sfsA"/>
    <property type="match status" value="1"/>
</dbReference>
<dbReference type="KEGG" id="thal:A1OE_1329"/>
<evidence type="ECO:0000259" key="3">
    <source>
        <dbReference type="Pfam" id="PF17746"/>
    </source>
</evidence>
<dbReference type="Gene3D" id="2.40.50.580">
    <property type="match status" value="1"/>
</dbReference>
<evidence type="ECO:0000256" key="1">
    <source>
        <dbReference type="HAMAP-Rule" id="MF_00095"/>
    </source>
</evidence>
<name>K7YPQ5_9PROT</name>
<proteinExistence type="inferred from homology"/>
<dbReference type="eggNOG" id="COG1489">
    <property type="taxonomic scope" value="Bacteria"/>
</dbReference>
<dbReference type="RefSeq" id="WP_015089000.1">
    <property type="nucleotide sequence ID" value="NC_019566.1"/>
</dbReference>
<dbReference type="InterPro" id="IPR041465">
    <property type="entry name" value="SfsA_N"/>
</dbReference>
<dbReference type="HAMAP" id="MF_00095">
    <property type="entry name" value="SfsA"/>
    <property type="match status" value="1"/>
</dbReference>
<dbReference type="GO" id="GO:0003677">
    <property type="term" value="F:DNA binding"/>
    <property type="evidence" value="ECO:0007669"/>
    <property type="project" value="InterPro"/>
</dbReference>
<keyword evidence="5" id="KW-1185">Reference proteome</keyword>
<dbReference type="Pfam" id="PF17746">
    <property type="entry name" value="SfsA_N"/>
    <property type="match status" value="1"/>
</dbReference>
<protein>
    <recommendedName>
        <fullName evidence="1">Sugar fermentation stimulation protein homolog</fullName>
    </recommendedName>
</protein>
<dbReference type="Pfam" id="PF03749">
    <property type="entry name" value="SfsA"/>
    <property type="match status" value="1"/>
</dbReference>
<evidence type="ECO:0000259" key="2">
    <source>
        <dbReference type="Pfam" id="PF03749"/>
    </source>
</evidence>
<dbReference type="PANTHER" id="PTHR30545:SF2">
    <property type="entry name" value="SUGAR FERMENTATION STIMULATION PROTEIN A"/>
    <property type="match status" value="1"/>
</dbReference>
<sequence length="245" mass="27688">MLEYHFAVKLPDNLQEGRLIKRYKRFLIDVDLGNNNIVTAYCPNPGAMTGLINPGMRVWLSRSRNFKNKLPYTLELVESNNSSIVGIHTGRANAIVEEAIVQGVIPEIVGYKTLRREVKYALHSRIDILLETPFQPRCYVEVKNVNLIRFTAQSPSYYEFPDSVTSRGAKHLDNLAAMARIGNRSIIIFCIQRSDSNCMTLARDIDPKYGLAFDLAREAGVEAMAWECKVNLTEIVLKRSIPIVA</sequence>
<evidence type="ECO:0000313" key="4">
    <source>
        <dbReference type="EMBL" id="AFX99502.1"/>
    </source>
</evidence>
<organism evidence="4 5">
    <name type="scientific">Candidatus Endolissoclinum faulkneri L2</name>
    <dbReference type="NCBI Taxonomy" id="1193729"/>
    <lineage>
        <taxon>Bacteria</taxon>
        <taxon>Pseudomonadati</taxon>
        <taxon>Pseudomonadota</taxon>
        <taxon>Alphaproteobacteria</taxon>
        <taxon>Rhodospirillales</taxon>
        <taxon>Rhodospirillaceae</taxon>
        <taxon>Candidatus Endolissoclinum</taxon>
    </lineage>
</organism>
<dbReference type="Gene3D" id="3.40.1350.60">
    <property type="match status" value="1"/>
</dbReference>
<feature type="domain" description="SfsA N-terminal OB" evidence="3">
    <location>
        <begin position="20"/>
        <end position="86"/>
    </location>
</feature>
<reference evidence="4 5" key="1">
    <citation type="journal article" date="2012" name="Proc. Natl. Acad. Sci. U.S.A.">
        <title>Genome streamlining and chemical defense in a coral reef symbiosis.</title>
        <authorList>
            <person name="Kwan J.C."/>
            <person name="Donia M.S."/>
            <person name="Han A.W."/>
            <person name="Hirose E."/>
            <person name="Haygood M.G."/>
            <person name="Schmidt E.W."/>
        </authorList>
    </citation>
    <scope>NUCLEOTIDE SEQUENCE [LARGE SCALE GENOMIC DNA]</scope>
    <source>
        <strain evidence="4 5">L2</strain>
    </source>
</reference>
<dbReference type="AlphaFoldDB" id="K7YPQ5"/>
<dbReference type="InterPro" id="IPR005224">
    <property type="entry name" value="SfsA"/>
</dbReference>
<accession>K7YPQ5</accession>